<accession>A0A1F7XZS0</accession>
<keyword evidence="6" id="KW-0227">DNA damage</keyword>
<dbReference type="InterPro" id="IPR017871">
    <property type="entry name" value="ABC_transporter-like_CS"/>
</dbReference>
<keyword evidence="8" id="KW-0863">Zinc-finger</keyword>
<keyword evidence="12" id="KW-0238">DNA-binding</keyword>
<comment type="subcellular location">
    <subcellularLocation>
        <location evidence="1">Cytoplasm</location>
    </subcellularLocation>
</comment>
<keyword evidence="9" id="KW-0862">Zinc</keyword>
<evidence type="ECO:0000256" key="16">
    <source>
        <dbReference type="ARBA" id="ARBA00042156"/>
    </source>
</evidence>
<evidence type="ECO:0000256" key="12">
    <source>
        <dbReference type="ARBA" id="ARBA00023125"/>
    </source>
</evidence>
<sequence length="1043" mass="115791">MENLIKVRGARQHNLKNIDLDIPKNKLVCFTGVSGSGKSSLAFDTIYAEGQRRYVESLSTYARQFLGLMEKPDVDSISGLSPAISIDQKTTSKNPRSTVGTITEVYDYLRLLFARVGHPHCPICGGEISGQSLDEIVNAVDSLIESSAKKKKVSRFLILSPIVTDKKGEFSSLFDNLKIKGFRYVRVDGYIKSLAEDFLLIKTNKHTIDVLVDRVSLGLNDLKSEIFKNNLKSRLSESIEKALKLSEGLVIFSEVLDNDLEMPEYPKKFQDHLFSERFACPIDNIQLPEIEPRSFSFNSPHGACSTCGGIGKILKIDKEFLFSDEISITEGGILPFANIFEHDTWYSRLLLTVCREFGIDPKLPLKDLTSEQKQILLNGTGDREYKVEGTNRFGKSTYIYEVFSGIVSELESRHASTDSDWVRGEIEKYMREMICPGCSGLRLKKESLAITIEDLSISEVTSFSIKEGVDWINHLSETNSPLSLREKEIGDLIVKEIFSRLQFLLSVGLEYLTLDRSAGTLSGGEAQRIRLASQIGSGLTGVLYVLDEPTIGLHQKDNERLIVTLKTLRDLGNTVIVVEHDAQTIQESDFVVDFGPGAGKLGGSVVAAGTPVEIINNPDSITGRYLNGKREIIVKNEDFGQNELESKQGKKINTENEAPRTDAQGIFSLLLRRERNPSEAEISSHSSTGLRPRFSAKGDKNSLILHGCSQYNLKNINVNFPLKKFVVLTGVSGSGKSTLLVETLYPALSTKFNRRFKGFSGSYTKMEGSENVDKVILIDQSPIGRTPRSNPATYTKVFDPIRDTFALTKEARAAGFKKGRFSFNVRGGRCESCEGQGQIKIEMQFMSDIWVTCEVCRGKRYNSQTLEITYRGKNIAEVLDLTVSETLEFFHSIPPIFSKLETLEAVGLGYMQLGQSATTLSGGEAQRVKLASELMKKETGNTVYILDEPTTGLHFADVEKLLRVLKLLVARGNSVFVIEHNPDVIKNSDWIIDLGPEGGLRGGLIVAQGTVSDIKKVKESYTGQFLAKTSRLRTANYLLRTSD</sequence>
<dbReference type="GO" id="GO:0004518">
    <property type="term" value="F:nuclease activity"/>
    <property type="evidence" value="ECO:0007669"/>
    <property type="project" value="UniProtKB-KW"/>
</dbReference>
<keyword evidence="7" id="KW-0228">DNA excision</keyword>
<keyword evidence="5" id="KW-0547">Nucleotide-binding</keyword>
<evidence type="ECO:0000313" key="19">
    <source>
        <dbReference type="Proteomes" id="UP000178419"/>
    </source>
</evidence>
<evidence type="ECO:0000256" key="9">
    <source>
        <dbReference type="ARBA" id="ARBA00022833"/>
    </source>
</evidence>
<dbReference type="PANTHER" id="PTHR43152">
    <property type="entry name" value="UVRABC SYSTEM PROTEIN A"/>
    <property type="match status" value="1"/>
</dbReference>
<dbReference type="Gene3D" id="3.40.50.300">
    <property type="entry name" value="P-loop containing nucleotide triphosphate hydrolases"/>
    <property type="match status" value="3"/>
</dbReference>
<evidence type="ECO:0000256" key="13">
    <source>
        <dbReference type="ARBA" id="ARBA00023204"/>
    </source>
</evidence>
<dbReference type="AlphaFoldDB" id="A0A1F7XZS0"/>
<protein>
    <recommendedName>
        <fullName evidence="15">UvrABC system protein A</fullName>
    </recommendedName>
    <alternativeName>
        <fullName evidence="16">Excinuclease ABC subunit A</fullName>
    </alternativeName>
</protein>
<evidence type="ECO:0000256" key="10">
    <source>
        <dbReference type="ARBA" id="ARBA00022840"/>
    </source>
</evidence>
<dbReference type="Pfam" id="PF17755">
    <property type="entry name" value="UvrA_DNA-bind"/>
    <property type="match status" value="1"/>
</dbReference>
<name>A0A1F7XZS0_9BACT</name>
<keyword evidence="3" id="KW-0479">Metal-binding</keyword>
<dbReference type="PANTHER" id="PTHR43152:SF3">
    <property type="entry name" value="UVRABC SYSTEM PROTEIN A"/>
    <property type="match status" value="1"/>
</dbReference>
<dbReference type="Gene3D" id="1.20.1580.10">
    <property type="entry name" value="ABC transporter ATPase like domain"/>
    <property type="match status" value="3"/>
</dbReference>
<keyword evidence="11" id="KW-0267">Excision nuclease</keyword>
<keyword evidence="2" id="KW-0963">Cytoplasm</keyword>
<dbReference type="InterPro" id="IPR041102">
    <property type="entry name" value="UvrA_inter"/>
</dbReference>
<evidence type="ECO:0000256" key="3">
    <source>
        <dbReference type="ARBA" id="ARBA00022723"/>
    </source>
</evidence>
<evidence type="ECO:0000259" key="17">
    <source>
        <dbReference type="PROSITE" id="PS50893"/>
    </source>
</evidence>
<evidence type="ECO:0000256" key="1">
    <source>
        <dbReference type="ARBA" id="ARBA00004496"/>
    </source>
</evidence>
<dbReference type="Proteomes" id="UP000178419">
    <property type="component" value="Unassembled WGS sequence"/>
</dbReference>
<evidence type="ECO:0000256" key="4">
    <source>
        <dbReference type="ARBA" id="ARBA00022737"/>
    </source>
</evidence>
<comment type="similarity">
    <text evidence="14">Belongs to the ABC transporter superfamily. UvrA family.</text>
</comment>
<evidence type="ECO:0000313" key="18">
    <source>
        <dbReference type="EMBL" id="OGM19908.1"/>
    </source>
</evidence>
<dbReference type="GO" id="GO:0009380">
    <property type="term" value="C:excinuclease repair complex"/>
    <property type="evidence" value="ECO:0007669"/>
    <property type="project" value="InterPro"/>
</dbReference>
<keyword evidence="4" id="KW-0677">Repeat</keyword>
<evidence type="ECO:0000256" key="7">
    <source>
        <dbReference type="ARBA" id="ARBA00022769"/>
    </source>
</evidence>
<evidence type="ECO:0000256" key="5">
    <source>
        <dbReference type="ARBA" id="ARBA00022741"/>
    </source>
</evidence>
<evidence type="ECO:0000256" key="14">
    <source>
        <dbReference type="ARBA" id="ARBA00038000"/>
    </source>
</evidence>
<dbReference type="PROSITE" id="PS00211">
    <property type="entry name" value="ABC_TRANSPORTER_1"/>
    <property type="match status" value="2"/>
</dbReference>
<dbReference type="PROSITE" id="PS50893">
    <property type="entry name" value="ABC_TRANSPORTER_2"/>
    <property type="match status" value="1"/>
</dbReference>
<dbReference type="CDD" id="cd03271">
    <property type="entry name" value="ABC_UvrA_II"/>
    <property type="match status" value="1"/>
</dbReference>
<dbReference type="InterPro" id="IPR027417">
    <property type="entry name" value="P-loop_NTPase"/>
</dbReference>
<dbReference type="Pfam" id="PF17760">
    <property type="entry name" value="UvrA_inter"/>
    <property type="match status" value="1"/>
</dbReference>
<dbReference type="GO" id="GO:0005737">
    <property type="term" value="C:cytoplasm"/>
    <property type="evidence" value="ECO:0007669"/>
    <property type="project" value="UniProtKB-SubCell"/>
</dbReference>
<evidence type="ECO:0000256" key="15">
    <source>
        <dbReference type="ARBA" id="ARBA00039316"/>
    </source>
</evidence>
<dbReference type="GO" id="GO:0005524">
    <property type="term" value="F:ATP binding"/>
    <property type="evidence" value="ECO:0007669"/>
    <property type="project" value="UniProtKB-KW"/>
</dbReference>
<evidence type="ECO:0000256" key="11">
    <source>
        <dbReference type="ARBA" id="ARBA00022881"/>
    </source>
</evidence>
<dbReference type="InterPro" id="IPR041552">
    <property type="entry name" value="UvrA_DNA-bd"/>
</dbReference>
<dbReference type="GO" id="GO:0003677">
    <property type="term" value="F:DNA binding"/>
    <property type="evidence" value="ECO:0007669"/>
    <property type="project" value="UniProtKB-KW"/>
</dbReference>
<dbReference type="Gene3D" id="1.10.8.280">
    <property type="entry name" value="ABC transporter ATPase domain-like"/>
    <property type="match status" value="1"/>
</dbReference>
<dbReference type="GO" id="GO:0006289">
    <property type="term" value="P:nucleotide-excision repair"/>
    <property type="evidence" value="ECO:0007669"/>
    <property type="project" value="InterPro"/>
</dbReference>
<dbReference type="Pfam" id="PF00005">
    <property type="entry name" value="ABC_tran"/>
    <property type="match status" value="1"/>
</dbReference>
<dbReference type="CDD" id="cd03270">
    <property type="entry name" value="ABC_UvrA_I"/>
    <property type="match status" value="1"/>
</dbReference>
<evidence type="ECO:0000256" key="6">
    <source>
        <dbReference type="ARBA" id="ARBA00022763"/>
    </source>
</evidence>
<dbReference type="GO" id="GO:0008270">
    <property type="term" value="F:zinc ion binding"/>
    <property type="evidence" value="ECO:0007669"/>
    <property type="project" value="UniProtKB-KW"/>
</dbReference>
<gene>
    <name evidence="18" type="ORF">A2714_01425</name>
</gene>
<dbReference type="NCBIfam" id="TIGR00630">
    <property type="entry name" value="uvra"/>
    <property type="match status" value="1"/>
</dbReference>
<keyword evidence="13" id="KW-0234">DNA repair</keyword>
<evidence type="ECO:0000256" key="2">
    <source>
        <dbReference type="ARBA" id="ARBA00022490"/>
    </source>
</evidence>
<proteinExistence type="inferred from homology"/>
<organism evidence="18 19">
    <name type="scientific">Candidatus Woesebacteria bacterium RIFCSPHIGHO2_01_FULL_38_9</name>
    <dbReference type="NCBI Taxonomy" id="1802492"/>
    <lineage>
        <taxon>Bacteria</taxon>
        <taxon>Candidatus Woeseibacteriota</taxon>
    </lineage>
</organism>
<keyword evidence="10" id="KW-0067">ATP-binding</keyword>
<dbReference type="InterPro" id="IPR004602">
    <property type="entry name" value="UvrA"/>
</dbReference>
<dbReference type="GO" id="GO:0016887">
    <property type="term" value="F:ATP hydrolysis activity"/>
    <property type="evidence" value="ECO:0007669"/>
    <property type="project" value="InterPro"/>
</dbReference>
<evidence type="ECO:0000256" key="8">
    <source>
        <dbReference type="ARBA" id="ARBA00022771"/>
    </source>
</evidence>
<dbReference type="InterPro" id="IPR003439">
    <property type="entry name" value="ABC_transporter-like_ATP-bd"/>
</dbReference>
<reference evidence="18 19" key="1">
    <citation type="journal article" date="2016" name="Nat. Commun.">
        <title>Thousands of microbial genomes shed light on interconnected biogeochemical processes in an aquifer system.</title>
        <authorList>
            <person name="Anantharaman K."/>
            <person name="Brown C.T."/>
            <person name="Hug L.A."/>
            <person name="Sharon I."/>
            <person name="Castelle C.J."/>
            <person name="Probst A.J."/>
            <person name="Thomas B.C."/>
            <person name="Singh A."/>
            <person name="Wilkins M.J."/>
            <person name="Karaoz U."/>
            <person name="Brodie E.L."/>
            <person name="Williams K.H."/>
            <person name="Hubbard S.S."/>
            <person name="Banfield J.F."/>
        </authorList>
    </citation>
    <scope>NUCLEOTIDE SEQUENCE [LARGE SCALE GENOMIC DNA]</scope>
</reference>
<feature type="domain" description="ABC transporter" evidence="17">
    <location>
        <begin position="690"/>
        <end position="1027"/>
    </location>
</feature>
<dbReference type="EMBL" id="MGGE01000059">
    <property type="protein sequence ID" value="OGM19908.1"/>
    <property type="molecule type" value="Genomic_DNA"/>
</dbReference>
<comment type="caution">
    <text evidence="18">The sequence shown here is derived from an EMBL/GenBank/DDBJ whole genome shotgun (WGS) entry which is preliminary data.</text>
</comment>
<dbReference type="SUPFAM" id="SSF52540">
    <property type="entry name" value="P-loop containing nucleoside triphosphate hydrolases"/>
    <property type="match status" value="2"/>
</dbReference>
<dbReference type="Gene3D" id="3.30.190.20">
    <property type="match status" value="1"/>
</dbReference>